<dbReference type="Proteomes" id="UP001209344">
    <property type="component" value="Unassembled WGS sequence"/>
</dbReference>
<gene>
    <name evidence="4" type="ORF">ONT16_04795</name>
</gene>
<dbReference type="PROSITE" id="PS00284">
    <property type="entry name" value="SERPIN"/>
    <property type="match status" value="1"/>
</dbReference>
<dbReference type="PANTHER" id="PTHR11461">
    <property type="entry name" value="SERINE PROTEASE INHIBITOR, SERPIN"/>
    <property type="match status" value="1"/>
</dbReference>
<dbReference type="Gene3D" id="3.30.497.10">
    <property type="entry name" value="Antithrombin, subunit I, domain 2"/>
    <property type="match status" value="1"/>
</dbReference>
<feature type="signal peptide" evidence="2">
    <location>
        <begin position="1"/>
        <end position="19"/>
    </location>
</feature>
<dbReference type="InterPro" id="IPR023795">
    <property type="entry name" value="Serpin_CS"/>
</dbReference>
<organism evidence="4 5">
    <name type="scientific">Segatella copri</name>
    <dbReference type="NCBI Taxonomy" id="165179"/>
    <lineage>
        <taxon>Bacteria</taxon>
        <taxon>Pseudomonadati</taxon>
        <taxon>Bacteroidota</taxon>
        <taxon>Bacteroidia</taxon>
        <taxon>Bacteroidales</taxon>
        <taxon>Prevotellaceae</taxon>
        <taxon>Segatella</taxon>
    </lineage>
</organism>
<dbReference type="InterPro" id="IPR036186">
    <property type="entry name" value="Serpin_sf"/>
</dbReference>
<comment type="caution">
    <text evidence="4">The sequence shown here is derived from an EMBL/GenBank/DDBJ whole genome shotgun (WGS) entry which is preliminary data.</text>
</comment>
<dbReference type="InterPro" id="IPR023796">
    <property type="entry name" value="Serpin_dom"/>
</dbReference>
<evidence type="ECO:0000313" key="4">
    <source>
        <dbReference type="EMBL" id="MCW4127588.1"/>
    </source>
</evidence>
<dbReference type="SMART" id="SM00093">
    <property type="entry name" value="SERPIN"/>
    <property type="match status" value="1"/>
</dbReference>
<comment type="similarity">
    <text evidence="1">Belongs to the serpin family.</text>
</comment>
<evidence type="ECO:0000256" key="1">
    <source>
        <dbReference type="RuleBase" id="RU000411"/>
    </source>
</evidence>
<dbReference type="RefSeq" id="WP_264965595.1">
    <property type="nucleotide sequence ID" value="NZ_JAPDVK010000001.1"/>
</dbReference>
<evidence type="ECO:0000313" key="5">
    <source>
        <dbReference type="Proteomes" id="UP001209344"/>
    </source>
</evidence>
<reference evidence="4" key="1">
    <citation type="submission" date="2022-11" db="EMBL/GenBank/DDBJ databases">
        <title>Genomic repertoires linked with pathogenic potency of arthritogenic Prevotella copri isolated from the gut of rheumatoid arthritis patients.</title>
        <authorList>
            <person name="Nii T."/>
            <person name="Maeda Y."/>
            <person name="Motooka D."/>
            <person name="Naito M."/>
            <person name="Matsumoto Y."/>
            <person name="Ogawa T."/>
            <person name="Oguro-Igashira E."/>
            <person name="Kishikawa T."/>
            <person name="Yamashita M."/>
            <person name="Koizumi S."/>
            <person name="Kurakawa T."/>
            <person name="Okumura R."/>
            <person name="Kayama H."/>
            <person name="Murakami M."/>
            <person name="Sakaguchi T."/>
            <person name="Das B."/>
            <person name="Nakamura S."/>
            <person name="Okada Y."/>
            <person name="Kumanogoh A."/>
            <person name="Takeda K."/>
        </authorList>
    </citation>
    <scope>NUCLEOTIDE SEQUENCE</scope>
    <source>
        <strain evidence="4">F3-75</strain>
    </source>
</reference>
<dbReference type="GO" id="GO:0005615">
    <property type="term" value="C:extracellular space"/>
    <property type="evidence" value="ECO:0007669"/>
    <property type="project" value="InterPro"/>
</dbReference>
<dbReference type="InterPro" id="IPR042178">
    <property type="entry name" value="Serpin_sf_1"/>
</dbReference>
<protein>
    <submittedName>
        <fullName evidence="4">Serpin family protein</fullName>
    </submittedName>
</protein>
<keyword evidence="2" id="KW-0732">Signal</keyword>
<dbReference type="Gene3D" id="2.30.39.10">
    <property type="entry name" value="Alpha-1-antitrypsin, domain 1"/>
    <property type="match status" value="1"/>
</dbReference>
<evidence type="ECO:0000256" key="2">
    <source>
        <dbReference type="SAM" id="SignalP"/>
    </source>
</evidence>
<feature type="chain" id="PRO_5042975872" evidence="2">
    <location>
        <begin position="20"/>
        <end position="426"/>
    </location>
</feature>
<proteinExistence type="inferred from homology"/>
<dbReference type="SUPFAM" id="SSF56574">
    <property type="entry name" value="Serpins"/>
    <property type="match status" value="1"/>
</dbReference>
<accession>A0AAP3BAS8</accession>
<evidence type="ECO:0000259" key="3">
    <source>
        <dbReference type="SMART" id="SM00093"/>
    </source>
</evidence>
<dbReference type="PANTHER" id="PTHR11461:SF211">
    <property type="entry name" value="GH10112P-RELATED"/>
    <property type="match status" value="1"/>
</dbReference>
<feature type="domain" description="Serpin" evidence="3">
    <location>
        <begin position="71"/>
        <end position="426"/>
    </location>
</feature>
<dbReference type="AlphaFoldDB" id="A0AAP3BAS8"/>
<sequence length="426" mass="48129">MKKNNMMKSAVLMMLAAMAINSCSTSKNVNKEIKDENQVARPDNDMDMDEQYLTLSDAQLDILQKNNKFAFNLFLKVSGMDSKVVSPMSVSYLMGMLANGANGETQQEIMKAIGCEGVSVKELNELYKSLIMSAGKLDKQTTVNIANYVAVNRQYQLDKDFVKAVSDNYQAGIESLDFNSQKSADRINSWCKKQTEGMIPKFIDRMEPSAVSYLLNAIYFNGTWMKEFDKKNTKLENFRGYTRDIQKVEMMHQNEKFDYYENETFKAVQLLYGNGTYCMTVMLPNEGKSIDDIMKEMDAGKFVTMMENVEECKVDLKLPKFTTEMELPLNDIISQLGASSIFNPSKADFSRFAKGDFFVSQMLQKAKIEVSEKGTEAAAVTGAIMLSSLVPREERSVVFHADRPFVYTITDRLTGAILFMGQFTGK</sequence>
<dbReference type="Pfam" id="PF00079">
    <property type="entry name" value="Serpin"/>
    <property type="match status" value="1"/>
</dbReference>
<name>A0AAP3BAS8_9BACT</name>
<dbReference type="EMBL" id="JAPDVK010000001">
    <property type="protein sequence ID" value="MCW4127588.1"/>
    <property type="molecule type" value="Genomic_DNA"/>
</dbReference>
<dbReference type="GO" id="GO:0004867">
    <property type="term" value="F:serine-type endopeptidase inhibitor activity"/>
    <property type="evidence" value="ECO:0007669"/>
    <property type="project" value="InterPro"/>
</dbReference>
<dbReference type="CDD" id="cd19588">
    <property type="entry name" value="serpin_miropin-like"/>
    <property type="match status" value="1"/>
</dbReference>
<dbReference type="InterPro" id="IPR042185">
    <property type="entry name" value="Serpin_sf_2"/>
</dbReference>
<dbReference type="InterPro" id="IPR000215">
    <property type="entry name" value="Serpin_fam"/>
</dbReference>